<gene>
    <name evidence="1" type="ORF">DUT91_24320</name>
</gene>
<dbReference type="SUPFAM" id="SSF49373">
    <property type="entry name" value="Invasin/intimin cell-adhesion fragments"/>
    <property type="match status" value="1"/>
</dbReference>
<evidence type="ECO:0000313" key="1">
    <source>
        <dbReference type="EMBL" id="RCS21412.1"/>
    </source>
</evidence>
<dbReference type="InterPro" id="IPR013783">
    <property type="entry name" value="Ig-like_fold"/>
</dbReference>
<sequence length="434" mass="47540">MNAQVQDTTYAVIVTMDNNFIANASTTYDTKIPLSEPHITLTAVVRDNLNKLAPNQTVYWSCPRIIVQFFDDGDGTQGNVVTSSVTNEDGEATIHACASTPVIALISASLTPSPATEKQERVDVLNIDDSGPGAYFSYAVFNTISNNTNNYPKILGPSSINISPSLGDNNDNWVPTDPMTIDASPPMTWEPDSLVAVWIAQIDYPNTDISNPVLLGPTNNNSLYSGLVPASWDNLKASGIKIPYEVMASNSAGNLNNIVQYMIQTGYGGNAYIAPWHNFGARGVAWTQPDPDRPQDTDLFLPPVVLNVLKKEEPNPGILNNSDYFISDENGLWLMFHIHTDHLSPGDTIQPWVYVNGYNYNTTDRISNFFKLTEKEVTQAIKDGGDVITIKIAATQIDSYCKSGTTNGHLDVTYLVNQWSWSPAFSIGTDFIPE</sequence>
<dbReference type="Proteomes" id="UP000253420">
    <property type="component" value="Unassembled WGS sequence"/>
</dbReference>
<organism evidence="1 2">
    <name type="scientific">Phyllobacterium salinisoli</name>
    <dbReference type="NCBI Taxonomy" id="1899321"/>
    <lineage>
        <taxon>Bacteria</taxon>
        <taxon>Pseudomonadati</taxon>
        <taxon>Pseudomonadota</taxon>
        <taxon>Alphaproteobacteria</taxon>
        <taxon>Hyphomicrobiales</taxon>
        <taxon>Phyllobacteriaceae</taxon>
        <taxon>Phyllobacterium</taxon>
    </lineage>
</organism>
<protein>
    <submittedName>
        <fullName evidence="1">Uncharacterized protein</fullName>
    </submittedName>
</protein>
<dbReference type="InterPro" id="IPR008964">
    <property type="entry name" value="Invasin/intimin_cell_adhesion"/>
</dbReference>
<dbReference type="OrthoDB" id="8625091at2"/>
<proteinExistence type="predicted"/>
<accession>A0A368JZ20</accession>
<keyword evidence="2" id="KW-1185">Reference proteome</keyword>
<comment type="caution">
    <text evidence="1">The sequence shown here is derived from an EMBL/GenBank/DDBJ whole genome shotgun (WGS) entry which is preliminary data.</text>
</comment>
<dbReference type="AlphaFoldDB" id="A0A368JZ20"/>
<name>A0A368JZ20_9HYPH</name>
<dbReference type="EMBL" id="QOZG01000044">
    <property type="protein sequence ID" value="RCS21412.1"/>
    <property type="molecule type" value="Genomic_DNA"/>
</dbReference>
<evidence type="ECO:0000313" key="2">
    <source>
        <dbReference type="Proteomes" id="UP000253420"/>
    </source>
</evidence>
<dbReference type="Gene3D" id="2.60.40.10">
    <property type="entry name" value="Immunoglobulins"/>
    <property type="match status" value="1"/>
</dbReference>
<reference evidence="1 2" key="1">
    <citation type="submission" date="2018-07" db="EMBL/GenBank/DDBJ databases">
        <title>The draft genome of Phyllobacterium salinisoli.</title>
        <authorList>
            <person name="Liu L."/>
            <person name="Li L."/>
            <person name="Zhang X."/>
            <person name="Liang L."/>
        </authorList>
    </citation>
    <scope>NUCLEOTIDE SEQUENCE [LARGE SCALE GENOMIC DNA]</scope>
    <source>
        <strain evidence="1 2">LLAN61</strain>
    </source>
</reference>
<dbReference type="RefSeq" id="WP_114442967.1">
    <property type="nucleotide sequence ID" value="NZ_QOZG01000044.1"/>
</dbReference>